<dbReference type="WBParaSite" id="jg22859">
    <property type="protein sequence ID" value="jg22859"/>
    <property type="gene ID" value="jg22859"/>
</dbReference>
<organism evidence="1 2">
    <name type="scientific">Ditylenchus dipsaci</name>
    <dbReference type="NCBI Taxonomy" id="166011"/>
    <lineage>
        <taxon>Eukaryota</taxon>
        <taxon>Metazoa</taxon>
        <taxon>Ecdysozoa</taxon>
        <taxon>Nematoda</taxon>
        <taxon>Chromadorea</taxon>
        <taxon>Rhabditida</taxon>
        <taxon>Tylenchina</taxon>
        <taxon>Tylenchomorpha</taxon>
        <taxon>Sphaerularioidea</taxon>
        <taxon>Anguinidae</taxon>
        <taxon>Anguininae</taxon>
        <taxon>Ditylenchus</taxon>
    </lineage>
</organism>
<name>A0A915DU61_9BILA</name>
<keyword evidence="1" id="KW-1185">Reference proteome</keyword>
<protein>
    <submittedName>
        <fullName evidence="2">Uncharacterized protein</fullName>
    </submittedName>
</protein>
<dbReference type="AlphaFoldDB" id="A0A915DU61"/>
<evidence type="ECO:0000313" key="2">
    <source>
        <dbReference type="WBParaSite" id="jg22859"/>
    </source>
</evidence>
<evidence type="ECO:0000313" key="1">
    <source>
        <dbReference type="Proteomes" id="UP000887574"/>
    </source>
</evidence>
<proteinExistence type="predicted"/>
<accession>A0A915DU61</accession>
<sequence>MTTSSKVEYDAWKPFSNERYFPQHHRRLRRPGKMHAPFLGVCMKIYKESSLKKDHLYIVQKELMKRNDRQSHACNGGEKIMKVLGRTIKLDGLDEANEHAYKCG</sequence>
<dbReference type="Proteomes" id="UP000887574">
    <property type="component" value="Unplaced"/>
</dbReference>
<reference evidence="2" key="1">
    <citation type="submission" date="2022-11" db="UniProtKB">
        <authorList>
            <consortium name="WormBaseParasite"/>
        </authorList>
    </citation>
    <scope>IDENTIFICATION</scope>
</reference>